<evidence type="ECO:0000313" key="2">
    <source>
        <dbReference type="EMBL" id="SVE15683.1"/>
    </source>
</evidence>
<feature type="non-terminal residue" evidence="2">
    <location>
        <position position="1"/>
    </location>
</feature>
<dbReference type="InterPro" id="IPR002372">
    <property type="entry name" value="PQQ_rpt_dom"/>
</dbReference>
<feature type="domain" description="Pyrrolo-quinoline quinone repeat" evidence="1">
    <location>
        <begin position="116"/>
        <end position="233"/>
    </location>
</feature>
<accession>A0A383B774</accession>
<proteinExistence type="predicted"/>
<protein>
    <recommendedName>
        <fullName evidence="1">Pyrrolo-quinoline quinone repeat domain-containing protein</fullName>
    </recommendedName>
</protein>
<dbReference type="InterPro" id="IPR015943">
    <property type="entry name" value="WD40/YVTN_repeat-like_dom_sf"/>
</dbReference>
<dbReference type="PANTHER" id="PTHR34512">
    <property type="entry name" value="CELL SURFACE PROTEIN"/>
    <property type="match status" value="1"/>
</dbReference>
<dbReference type="EMBL" id="UINC01197944">
    <property type="protein sequence ID" value="SVE15683.1"/>
    <property type="molecule type" value="Genomic_DNA"/>
</dbReference>
<dbReference type="PANTHER" id="PTHR34512:SF30">
    <property type="entry name" value="OUTER MEMBRANE PROTEIN ASSEMBLY FACTOR BAMB"/>
    <property type="match status" value="1"/>
</dbReference>
<name>A0A383B774_9ZZZZ</name>
<dbReference type="InterPro" id="IPR011047">
    <property type="entry name" value="Quinoprotein_ADH-like_sf"/>
</dbReference>
<dbReference type="AlphaFoldDB" id="A0A383B774"/>
<dbReference type="Pfam" id="PF13360">
    <property type="entry name" value="PQQ_2"/>
    <property type="match status" value="1"/>
</dbReference>
<evidence type="ECO:0000259" key="1">
    <source>
        <dbReference type="Pfam" id="PF13360"/>
    </source>
</evidence>
<dbReference type="Gene3D" id="2.130.10.10">
    <property type="entry name" value="YVTN repeat-like/Quinoprotein amine dehydrogenase"/>
    <property type="match status" value="1"/>
</dbReference>
<sequence length="247" mass="27201">LGPTGNNVSKEKGILDAFPKGGPPQIFSRRIGTGYSAPSIRDGKLVVFHRASKLYKVEENDTPPAVIKYLNGELAALKAKERLTDASLKAAIQTTRRRGFIEWPAAIAKHLDVEAIDCLDAKTGKLIWRHAYPTTYEDPYGYNNGPRCAPLLTKDRCYTFGAEGVLLCLDLKTGKQIWRRDTHKDFKVNANFFGVGSTPVLEGNLLLTMVGGQPESGMVAFNAQTGKTVWQSVGKTTWHKTPKLGWP</sequence>
<organism evidence="2">
    <name type="scientific">marine metagenome</name>
    <dbReference type="NCBI Taxonomy" id="408172"/>
    <lineage>
        <taxon>unclassified sequences</taxon>
        <taxon>metagenomes</taxon>
        <taxon>ecological metagenomes</taxon>
    </lineage>
</organism>
<gene>
    <name evidence="2" type="ORF">METZ01_LOCUS468537</name>
</gene>
<dbReference type="SUPFAM" id="SSF50998">
    <property type="entry name" value="Quinoprotein alcohol dehydrogenase-like"/>
    <property type="match status" value="1"/>
</dbReference>
<feature type="non-terminal residue" evidence="2">
    <location>
        <position position="247"/>
    </location>
</feature>
<reference evidence="2" key="1">
    <citation type="submission" date="2018-05" db="EMBL/GenBank/DDBJ databases">
        <authorList>
            <person name="Lanie J.A."/>
            <person name="Ng W.-L."/>
            <person name="Kazmierczak K.M."/>
            <person name="Andrzejewski T.M."/>
            <person name="Davidsen T.M."/>
            <person name="Wayne K.J."/>
            <person name="Tettelin H."/>
            <person name="Glass J.I."/>
            <person name="Rusch D."/>
            <person name="Podicherti R."/>
            <person name="Tsui H.-C.T."/>
            <person name="Winkler M.E."/>
        </authorList>
    </citation>
    <scope>NUCLEOTIDE SEQUENCE</scope>
</reference>